<evidence type="ECO:0000313" key="2">
    <source>
        <dbReference type="EMBL" id="SHM41004.1"/>
    </source>
</evidence>
<name>A0A1M7IJP2_9GAMM</name>
<keyword evidence="3" id="KW-1185">Reference proteome</keyword>
<dbReference type="EMBL" id="LT670847">
    <property type="protein sequence ID" value="SHM41004.1"/>
    <property type="molecule type" value="Genomic_DNA"/>
</dbReference>
<dbReference type="AlphaFoldDB" id="A0A1M7IJP2"/>
<evidence type="ECO:0000313" key="3">
    <source>
        <dbReference type="Proteomes" id="UP000190911"/>
    </source>
</evidence>
<protein>
    <recommendedName>
        <fullName evidence="4">DUF3617 domain-containing protein</fullName>
    </recommendedName>
</protein>
<proteinExistence type="predicted"/>
<dbReference type="RefSeq" id="WP_422822002.1">
    <property type="nucleotide sequence ID" value="NZ_LT670847.1"/>
</dbReference>
<organism evidence="2 3">
    <name type="scientific">Vreelandella subglaciescola</name>
    <dbReference type="NCBI Taxonomy" id="29571"/>
    <lineage>
        <taxon>Bacteria</taxon>
        <taxon>Pseudomonadati</taxon>
        <taxon>Pseudomonadota</taxon>
        <taxon>Gammaproteobacteria</taxon>
        <taxon>Oceanospirillales</taxon>
        <taxon>Halomonadaceae</taxon>
        <taxon>Vreelandella</taxon>
    </lineage>
</organism>
<reference evidence="2 3" key="1">
    <citation type="submission" date="2016-11" db="EMBL/GenBank/DDBJ databases">
        <authorList>
            <person name="Jaros S."/>
            <person name="Januszkiewicz K."/>
            <person name="Wedrychowicz H."/>
        </authorList>
    </citation>
    <scope>NUCLEOTIDE SEQUENCE [LARGE SCALE GENOMIC DNA]</scope>
    <source>
        <strain evidence="2 3">ACAM 12</strain>
    </source>
</reference>
<keyword evidence="1" id="KW-0732">Signal</keyword>
<dbReference type="STRING" id="29571.SAMN05878437_2817"/>
<sequence>MTMNMKMLTAAVALALPLAAQAETPDIKPGEWEFVSVTSIKGDMQMPDQTNTERQCITEDDLESADFGFIEEEEGCELLSQDMSADGLEYHMSCTADGGDADIKGSMSFMGEQVEGDVNIDTNSPMGKMTMSTQIDGTYQGACPADS</sequence>
<dbReference type="Proteomes" id="UP000190911">
    <property type="component" value="Chromosome I"/>
</dbReference>
<evidence type="ECO:0008006" key="4">
    <source>
        <dbReference type="Google" id="ProtNLM"/>
    </source>
</evidence>
<feature type="signal peptide" evidence="1">
    <location>
        <begin position="1"/>
        <end position="22"/>
    </location>
</feature>
<dbReference type="InterPro" id="IPR022061">
    <property type="entry name" value="DUF3617"/>
</dbReference>
<gene>
    <name evidence="2" type="ORF">SAMN05878437_2817</name>
</gene>
<accession>A0A1M7IJP2</accession>
<dbReference type="InParanoid" id="A0A1M7IJP2"/>
<feature type="chain" id="PRO_5012974901" description="DUF3617 domain-containing protein" evidence="1">
    <location>
        <begin position="23"/>
        <end position="147"/>
    </location>
</feature>
<evidence type="ECO:0000256" key="1">
    <source>
        <dbReference type="SAM" id="SignalP"/>
    </source>
</evidence>
<dbReference type="Pfam" id="PF12276">
    <property type="entry name" value="DUF3617"/>
    <property type="match status" value="1"/>
</dbReference>